<accession>A0AAN7B5U8</accession>
<evidence type="ECO:0008006" key="6">
    <source>
        <dbReference type="Google" id="ProtNLM"/>
    </source>
</evidence>
<keyword evidence="5" id="KW-1185">Reference proteome</keyword>
<comment type="caution">
    <text evidence="4">The sequence shown here is derived from an EMBL/GenBank/DDBJ whole genome shotgun (WGS) entry which is preliminary data.</text>
</comment>
<name>A0AAN7B5U8_9PEZI</name>
<evidence type="ECO:0000256" key="2">
    <source>
        <dbReference type="SAM" id="Phobius"/>
    </source>
</evidence>
<dbReference type="Proteomes" id="UP001301769">
    <property type="component" value="Unassembled WGS sequence"/>
</dbReference>
<organism evidence="4 5">
    <name type="scientific">Rhypophila decipiens</name>
    <dbReference type="NCBI Taxonomy" id="261697"/>
    <lineage>
        <taxon>Eukaryota</taxon>
        <taxon>Fungi</taxon>
        <taxon>Dikarya</taxon>
        <taxon>Ascomycota</taxon>
        <taxon>Pezizomycotina</taxon>
        <taxon>Sordariomycetes</taxon>
        <taxon>Sordariomycetidae</taxon>
        <taxon>Sordariales</taxon>
        <taxon>Naviculisporaceae</taxon>
        <taxon>Rhypophila</taxon>
    </lineage>
</organism>
<gene>
    <name evidence="4" type="ORF">QBC37DRAFT_430679</name>
</gene>
<dbReference type="EMBL" id="MU858212">
    <property type="protein sequence ID" value="KAK4209215.1"/>
    <property type="molecule type" value="Genomic_DNA"/>
</dbReference>
<evidence type="ECO:0000256" key="1">
    <source>
        <dbReference type="SAM" id="MobiDB-lite"/>
    </source>
</evidence>
<reference evidence="4" key="2">
    <citation type="submission" date="2023-05" db="EMBL/GenBank/DDBJ databases">
        <authorList>
            <consortium name="Lawrence Berkeley National Laboratory"/>
            <person name="Steindorff A."/>
            <person name="Hensen N."/>
            <person name="Bonometti L."/>
            <person name="Westerberg I."/>
            <person name="Brannstrom I.O."/>
            <person name="Guillou S."/>
            <person name="Cros-Aarteil S."/>
            <person name="Calhoun S."/>
            <person name="Haridas S."/>
            <person name="Kuo A."/>
            <person name="Mondo S."/>
            <person name="Pangilinan J."/>
            <person name="Riley R."/>
            <person name="Labutti K."/>
            <person name="Andreopoulos B."/>
            <person name="Lipzen A."/>
            <person name="Chen C."/>
            <person name="Yanf M."/>
            <person name="Daum C."/>
            <person name="Ng V."/>
            <person name="Clum A."/>
            <person name="Ohm R."/>
            <person name="Martin F."/>
            <person name="Silar P."/>
            <person name="Natvig D."/>
            <person name="Lalanne C."/>
            <person name="Gautier V."/>
            <person name="Ament-Velasquez S.L."/>
            <person name="Kruys A."/>
            <person name="Hutchinson M.I."/>
            <person name="Powell A.J."/>
            <person name="Barry K."/>
            <person name="Miller A.N."/>
            <person name="Grigoriev I.V."/>
            <person name="Debuchy R."/>
            <person name="Gladieux P."/>
            <person name="Thoren M.H."/>
            <person name="Johannesson H."/>
        </authorList>
    </citation>
    <scope>NUCLEOTIDE SEQUENCE</scope>
    <source>
        <strain evidence="4">PSN293</strain>
    </source>
</reference>
<feature type="compositionally biased region" description="Low complexity" evidence="1">
    <location>
        <begin position="135"/>
        <end position="154"/>
    </location>
</feature>
<feature type="region of interest" description="Disordered" evidence="1">
    <location>
        <begin position="122"/>
        <end position="169"/>
    </location>
</feature>
<keyword evidence="2" id="KW-1133">Transmembrane helix</keyword>
<evidence type="ECO:0000313" key="5">
    <source>
        <dbReference type="Proteomes" id="UP001301769"/>
    </source>
</evidence>
<protein>
    <recommendedName>
        <fullName evidence="6">Mid2 domain-containing protein</fullName>
    </recommendedName>
</protein>
<keyword evidence="3" id="KW-0732">Signal</keyword>
<feature type="region of interest" description="Disordered" evidence="1">
    <location>
        <begin position="207"/>
        <end position="273"/>
    </location>
</feature>
<sequence>MKARHVTRCLAIVASLTTRGVAGQEDDPDHGVVFIYPTADQIYNLMDTVNVTYTSPFPTPNLYTFCDGGDRQVSLQRAPSYNSTVPVVLNFTSATPCWFNLRPGTDPGFGANSKSFTIIGQERRSGSRVFGPDVTSSITPSGTGGTKPTQTGSGNDSSDTAQTNTGSGSLSTGASAGIGVGAAVGALVLSGGAFFWWRRKRSRRLSRPNIKDGGADGGEMGQERSDDKNSASNLYMPLDSGHNPALELDTENRPAELASSTAATGAPRHEMAA</sequence>
<feature type="compositionally biased region" description="Polar residues" evidence="1">
    <location>
        <begin position="155"/>
        <end position="164"/>
    </location>
</feature>
<evidence type="ECO:0000256" key="3">
    <source>
        <dbReference type="SAM" id="SignalP"/>
    </source>
</evidence>
<dbReference type="AlphaFoldDB" id="A0AAN7B5U8"/>
<feature type="transmembrane region" description="Helical" evidence="2">
    <location>
        <begin position="176"/>
        <end position="197"/>
    </location>
</feature>
<evidence type="ECO:0000313" key="4">
    <source>
        <dbReference type="EMBL" id="KAK4209215.1"/>
    </source>
</evidence>
<keyword evidence="2" id="KW-0472">Membrane</keyword>
<feature type="chain" id="PRO_5042976871" description="Mid2 domain-containing protein" evidence="3">
    <location>
        <begin position="24"/>
        <end position="273"/>
    </location>
</feature>
<reference evidence="4" key="1">
    <citation type="journal article" date="2023" name="Mol. Phylogenet. Evol.">
        <title>Genome-scale phylogeny and comparative genomics of the fungal order Sordariales.</title>
        <authorList>
            <person name="Hensen N."/>
            <person name="Bonometti L."/>
            <person name="Westerberg I."/>
            <person name="Brannstrom I.O."/>
            <person name="Guillou S."/>
            <person name="Cros-Aarteil S."/>
            <person name="Calhoun S."/>
            <person name="Haridas S."/>
            <person name="Kuo A."/>
            <person name="Mondo S."/>
            <person name="Pangilinan J."/>
            <person name="Riley R."/>
            <person name="LaButti K."/>
            <person name="Andreopoulos B."/>
            <person name="Lipzen A."/>
            <person name="Chen C."/>
            <person name="Yan M."/>
            <person name="Daum C."/>
            <person name="Ng V."/>
            <person name="Clum A."/>
            <person name="Steindorff A."/>
            <person name="Ohm R.A."/>
            <person name="Martin F."/>
            <person name="Silar P."/>
            <person name="Natvig D.O."/>
            <person name="Lalanne C."/>
            <person name="Gautier V."/>
            <person name="Ament-Velasquez S.L."/>
            <person name="Kruys A."/>
            <person name="Hutchinson M.I."/>
            <person name="Powell A.J."/>
            <person name="Barry K."/>
            <person name="Miller A.N."/>
            <person name="Grigoriev I.V."/>
            <person name="Debuchy R."/>
            <person name="Gladieux P."/>
            <person name="Hiltunen Thoren M."/>
            <person name="Johannesson H."/>
        </authorList>
    </citation>
    <scope>NUCLEOTIDE SEQUENCE</scope>
    <source>
        <strain evidence="4">PSN293</strain>
    </source>
</reference>
<keyword evidence="2" id="KW-0812">Transmembrane</keyword>
<proteinExistence type="predicted"/>
<feature type="signal peptide" evidence="3">
    <location>
        <begin position="1"/>
        <end position="23"/>
    </location>
</feature>
<dbReference type="NCBIfam" id="TIGR01167">
    <property type="entry name" value="LPXTG_anchor"/>
    <property type="match status" value="1"/>
</dbReference>